<sequence length="108" mass="12555">MYQLKKLERMLNIKIKESELGDAYVVLPTVYGTYYVISNYAREPDTYLITSDKYDDFIKVNNRDLATRLHDFIAQAGGLIERANVKGRKPPTQNAKELFKEFYVANQL</sequence>
<proteinExistence type="predicted"/>
<organism evidence="1 2">
    <name type="scientific">Vibrio jasicida</name>
    <dbReference type="NCBI Taxonomy" id="766224"/>
    <lineage>
        <taxon>Bacteria</taxon>
        <taxon>Pseudomonadati</taxon>
        <taxon>Pseudomonadota</taxon>
        <taxon>Gammaproteobacteria</taxon>
        <taxon>Vibrionales</taxon>
        <taxon>Vibrionaceae</taxon>
        <taxon>Vibrio</taxon>
    </lineage>
</organism>
<protein>
    <submittedName>
        <fullName evidence="1">Uncharacterized protein</fullName>
    </submittedName>
</protein>
<gene>
    <name evidence="1" type="ORF">THF1A12_70238</name>
</gene>
<name>A0AAU9QWP7_9VIBR</name>
<reference evidence="1" key="1">
    <citation type="submission" date="2022-01" db="EMBL/GenBank/DDBJ databases">
        <authorList>
            <person name="Lagorce A."/>
        </authorList>
    </citation>
    <scope>NUCLEOTIDE SEQUENCE</scope>
    <source>
        <strain evidence="1">Th15_F1_A12</strain>
    </source>
</reference>
<dbReference type="AlphaFoldDB" id="A0AAU9QWP7"/>
<accession>A0AAU9QWP7</accession>
<comment type="caution">
    <text evidence="1">The sequence shown here is derived from an EMBL/GenBank/DDBJ whole genome shotgun (WGS) entry which is preliminary data.</text>
</comment>
<dbReference type="RefSeq" id="WP_409590379.1">
    <property type="nucleotide sequence ID" value="NZ_CAKMTZ010000137.1"/>
</dbReference>
<evidence type="ECO:0000313" key="2">
    <source>
        <dbReference type="Proteomes" id="UP001295462"/>
    </source>
</evidence>
<dbReference type="Proteomes" id="UP001295462">
    <property type="component" value="Unassembled WGS sequence"/>
</dbReference>
<dbReference type="EMBL" id="CAKMUD010000127">
    <property type="protein sequence ID" value="CAH1603519.1"/>
    <property type="molecule type" value="Genomic_DNA"/>
</dbReference>
<evidence type="ECO:0000313" key="1">
    <source>
        <dbReference type="EMBL" id="CAH1603519.1"/>
    </source>
</evidence>